<evidence type="ECO:0000256" key="5">
    <source>
        <dbReference type="ARBA" id="ARBA00022741"/>
    </source>
</evidence>
<keyword evidence="5" id="KW-0547">Nucleotide-binding</keyword>
<proteinExistence type="predicted"/>
<comment type="catalytic activity">
    <reaction evidence="1">
        <text>ATP + protein L-histidine = ADP + protein N-phospho-L-histidine.</text>
        <dbReference type="EC" id="2.7.13.3"/>
    </reaction>
</comment>
<comment type="caution">
    <text evidence="10">The sequence shown here is derived from an EMBL/GenBank/DDBJ whole genome shotgun (WGS) entry which is preliminary data.</text>
</comment>
<dbReference type="Pfam" id="PF07568">
    <property type="entry name" value="HisKA_2"/>
    <property type="match status" value="1"/>
</dbReference>
<dbReference type="PANTHER" id="PTHR43102">
    <property type="entry name" value="SLR1143 PROTEIN"/>
    <property type="match status" value="1"/>
</dbReference>
<keyword evidence="11" id="KW-1185">Reference proteome</keyword>
<feature type="domain" description="Histidine kinase" evidence="9">
    <location>
        <begin position="172"/>
        <end position="373"/>
    </location>
</feature>
<dbReference type="SMART" id="SM00065">
    <property type="entry name" value="GAF"/>
    <property type="match status" value="1"/>
</dbReference>
<gene>
    <name evidence="10" type="ORF">GCM10011503_11510</name>
</gene>
<evidence type="ECO:0000256" key="6">
    <source>
        <dbReference type="ARBA" id="ARBA00022777"/>
    </source>
</evidence>
<evidence type="ECO:0000256" key="1">
    <source>
        <dbReference type="ARBA" id="ARBA00000085"/>
    </source>
</evidence>
<evidence type="ECO:0000313" key="10">
    <source>
        <dbReference type="EMBL" id="GGB64405.1"/>
    </source>
</evidence>
<evidence type="ECO:0000256" key="7">
    <source>
        <dbReference type="ARBA" id="ARBA00022840"/>
    </source>
</evidence>
<dbReference type="InterPro" id="IPR003594">
    <property type="entry name" value="HATPase_dom"/>
</dbReference>
<dbReference type="InterPro" id="IPR011102">
    <property type="entry name" value="Sig_transdc_His_kinase_HWE"/>
</dbReference>
<sequence>MKAQPHPSQKLRLATLRQYEILDTPREKDFDEIVQLASEICETPISVINLIDEHRQWFKAETGLGTRETPLATSICSHVILESDYVEIPDTLSDPRTADNELCQAQDGLRFYAGYLLKPENGLPLGTLCVLDTKPRQLTDFQKRSLAVLARRVMRELDLRRALRDQAVLRNEMDHRVKNSLQTVASFVRVYHGQLKKGEMEASTVLDAVARRIEAMSALHAALHRSSDGRQVELGGYIEELVDYLRDSVPERVTIDVEIVPVSILSSTAGSIGMIISEFVANSVKHGFPDGRKGLVEVSVTTDADGVHIHCRDNGIGAKSGEPGPAAECERPSRGSGLGTRLVASAASQIGATLKRSSDENGYKLQLTVPTELDDTKSVARQLAD</sequence>
<keyword evidence="7" id="KW-0067">ATP-binding</keyword>
<evidence type="ECO:0000256" key="8">
    <source>
        <dbReference type="SAM" id="MobiDB-lite"/>
    </source>
</evidence>
<dbReference type="Pfam" id="PF01590">
    <property type="entry name" value="GAF"/>
    <property type="match status" value="1"/>
</dbReference>
<dbReference type="PROSITE" id="PS50109">
    <property type="entry name" value="HIS_KIN"/>
    <property type="match status" value="1"/>
</dbReference>
<dbReference type="GO" id="GO:0016301">
    <property type="term" value="F:kinase activity"/>
    <property type="evidence" value="ECO:0007669"/>
    <property type="project" value="UniProtKB-KW"/>
</dbReference>
<dbReference type="InterPro" id="IPR003018">
    <property type="entry name" value="GAF"/>
</dbReference>
<accession>A0ABQ1JBG6</accession>
<dbReference type="EC" id="2.7.13.3" evidence="2"/>
<evidence type="ECO:0000256" key="2">
    <source>
        <dbReference type="ARBA" id="ARBA00012438"/>
    </source>
</evidence>
<evidence type="ECO:0000313" key="11">
    <source>
        <dbReference type="Proteomes" id="UP000628854"/>
    </source>
</evidence>
<keyword evidence="6 10" id="KW-0418">Kinase</keyword>
<dbReference type="InterPro" id="IPR029016">
    <property type="entry name" value="GAF-like_dom_sf"/>
</dbReference>
<organism evidence="10 11">
    <name type="scientific">Henriciella pelagia</name>
    <dbReference type="NCBI Taxonomy" id="1977912"/>
    <lineage>
        <taxon>Bacteria</taxon>
        <taxon>Pseudomonadati</taxon>
        <taxon>Pseudomonadota</taxon>
        <taxon>Alphaproteobacteria</taxon>
        <taxon>Hyphomonadales</taxon>
        <taxon>Hyphomonadaceae</taxon>
        <taxon>Henriciella</taxon>
    </lineage>
</organism>
<dbReference type="Gene3D" id="3.30.565.10">
    <property type="entry name" value="Histidine kinase-like ATPase, C-terminal domain"/>
    <property type="match status" value="1"/>
</dbReference>
<dbReference type="InterPro" id="IPR011495">
    <property type="entry name" value="Sig_transdc_His_kin_sub2_dim/P"/>
</dbReference>
<protein>
    <recommendedName>
        <fullName evidence="2">histidine kinase</fullName>
        <ecNumber evidence="2">2.7.13.3</ecNumber>
    </recommendedName>
</protein>
<dbReference type="SMART" id="SM00911">
    <property type="entry name" value="HWE_HK"/>
    <property type="match status" value="1"/>
</dbReference>
<dbReference type="RefSeq" id="WP_084391451.1">
    <property type="nucleotide sequence ID" value="NZ_BMKF01000001.1"/>
</dbReference>
<dbReference type="SUPFAM" id="SSF55781">
    <property type="entry name" value="GAF domain-like"/>
    <property type="match status" value="1"/>
</dbReference>
<dbReference type="SUPFAM" id="SSF55874">
    <property type="entry name" value="ATPase domain of HSP90 chaperone/DNA topoisomerase II/histidine kinase"/>
    <property type="match status" value="1"/>
</dbReference>
<dbReference type="Pfam" id="PF13581">
    <property type="entry name" value="HATPase_c_2"/>
    <property type="match status" value="1"/>
</dbReference>
<keyword evidence="4" id="KW-0808">Transferase</keyword>
<dbReference type="Proteomes" id="UP000628854">
    <property type="component" value="Unassembled WGS sequence"/>
</dbReference>
<reference evidence="11" key="1">
    <citation type="journal article" date="2019" name="Int. J. Syst. Evol. Microbiol.">
        <title>The Global Catalogue of Microorganisms (GCM) 10K type strain sequencing project: providing services to taxonomists for standard genome sequencing and annotation.</title>
        <authorList>
            <consortium name="The Broad Institute Genomics Platform"/>
            <consortium name="The Broad Institute Genome Sequencing Center for Infectious Disease"/>
            <person name="Wu L."/>
            <person name="Ma J."/>
        </authorList>
    </citation>
    <scope>NUCLEOTIDE SEQUENCE [LARGE SCALE GENOMIC DNA]</scope>
    <source>
        <strain evidence="11">CGMCC 1.15928</strain>
    </source>
</reference>
<evidence type="ECO:0000256" key="3">
    <source>
        <dbReference type="ARBA" id="ARBA00022553"/>
    </source>
</evidence>
<dbReference type="Gene3D" id="3.30.450.40">
    <property type="match status" value="1"/>
</dbReference>
<evidence type="ECO:0000259" key="9">
    <source>
        <dbReference type="PROSITE" id="PS50109"/>
    </source>
</evidence>
<feature type="region of interest" description="Disordered" evidence="8">
    <location>
        <begin position="317"/>
        <end position="338"/>
    </location>
</feature>
<dbReference type="InterPro" id="IPR005467">
    <property type="entry name" value="His_kinase_dom"/>
</dbReference>
<evidence type="ECO:0000256" key="4">
    <source>
        <dbReference type="ARBA" id="ARBA00022679"/>
    </source>
</evidence>
<dbReference type="InterPro" id="IPR036890">
    <property type="entry name" value="HATPase_C_sf"/>
</dbReference>
<keyword evidence="3" id="KW-0597">Phosphoprotein</keyword>
<dbReference type="PANTHER" id="PTHR43102:SF2">
    <property type="entry name" value="GAF DOMAIN-CONTAINING PROTEIN"/>
    <property type="match status" value="1"/>
</dbReference>
<dbReference type="EMBL" id="BMKF01000001">
    <property type="protein sequence ID" value="GGB64405.1"/>
    <property type="molecule type" value="Genomic_DNA"/>
</dbReference>
<name>A0ABQ1JBG6_9PROT</name>